<proteinExistence type="predicted"/>
<evidence type="ECO:0000313" key="2">
    <source>
        <dbReference type="Proteomes" id="UP001432027"/>
    </source>
</evidence>
<dbReference type="EMBL" id="BTSX01000002">
    <property type="protein sequence ID" value="GMS85917.1"/>
    <property type="molecule type" value="Genomic_DNA"/>
</dbReference>
<evidence type="ECO:0008006" key="3">
    <source>
        <dbReference type="Google" id="ProtNLM"/>
    </source>
</evidence>
<sequence length="285" mass="33109">QDPADDLVDGMKKMTTFMDLKNDEIRLGMKYLDLPSRLKLRLNKRLDKLQLSLKNKLKSIDLEISSDDYKLTVVETCDGSYSRSSRDFHQLEQGLCRLARNTSVDSFTIELHDTPNEQTALCLDAIFNFNGDYLDIETWSDPTLSYPQVNNSTLLTLAMNFDTAQIGLICSHLTVQDLCTIRKNMLEDNFKMKTIWLGVNRDVAEAVMKECLGVTIEEVHEPIRGRIYRAADESIELYDVFENVHHCEGDFKTVVSFQHIAFRWDKRRERPDNKHKIKLNQLFEY</sequence>
<reference evidence="1" key="1">
    <citation type="submission" date="2023-10" db="EMBL/GenBank/DDBJ databases">
        <title>Genome assembly of Pristionchus species.</title>
        <authorList>
            <person name="Yoshida K."/>
            <person name="Sommer R.J."/>
        </authorList>
    </citation>
    <scope>NUCLEOTIDE SEQUENCE</scope>
    <source>
        <strain evidence="1">RS0144</strain>
    </source>
</reference>
<dbReference type="AlphaFoldDB" id="A0AAV5SRB6"/>
<name>A0AAV5SRB6_9BILA</name>
<gene>
    <name evidence="1" type="ORF">PENTCL1PPCAC_8092</name>
</gene>
<accession>A0AAV5SRB6</accession>
<evidence type="ECO:0000313" key="1">
    <source>
        <dbReference type="EMBL" id="GMS85917.1"/>
    </source>
</evidence>
<comment type="caution">
    <text evidence="1">The sequence shown here is derived from an EMBL/GenBank/DDBJ whole genome shotgun (WGS) entry which is preliminary data.</text>
</comment>
<protein>
    <recommendedName>
        <fullName evidence="3">DUF38 domain-containing protein</fullName>
    </recommendedName>
</protein>
<dbReference type="Proteomes" id="UP001432027">
    <property type="component" value="Unassembled WGS sequence"/>
</dbReference>
<organism evidence="1 2">
    <name type="scientific">Pristionchus entomophagus</name>
    <dbReference type="NCBI Taxonomy" id="358040"/>
    <lineage>
        <taxon>Eukaryota</taxon>
        <taxon>Metazoa</taxon>
        <taxon>Ecdysozoa</taxon>
        <taxon>Nematoda</taxon>
        <taxon>Chromadorea</taxon>
        <taxon>Rhabditida</taxon>
        <taxon>Rhabditina</taxon>
        <taxon>Diplogasteromorpha</taxon>
        <taxon>Diplogasteroidea</taxon>
        <taxon>Neodiplogasteridae</taxon>
        <taxon>Pristionchus</taxon>
    </lineage>
</organism>
<keyword evidence="2" id="KW-1185">Reference proteome</keyword>
<feature type="non-terminal residue" evidence="1">
    <location>
        <position position="1"/>
    </location>
</feature>